<dbReference type="SMART" id="SM01043">
    <property type="entry name" value="BTAD"/>
    <property type="match status" value="1"/>
</dbReference>
<dbReference type="PANTHER" id="PTHR35807">
    <property type="entry name" value="TRANSCRIPTIONAL REGULATOR REDD-RELATED"/>
    <property type="match status" value="1"/>
</dbReference>
<keyword evidence="3" id="KW-1185">Reference proteome</keyword>
<dbReference type="Pfam" id="PF03704">
    <property type="entry name" value="BTAD"/>
    <property type="match status" value="1"/>
</dbReference>
<evidence type="ECO:0000313" key="3">
    <source>
        <dbReference type="Proteomes" id="UP000238164"/>
    </source>
</evidence>
<evidence type="ECO:0000313" key="2">
    <source>
        <dbReference type="EMBL" id="SPD85672.1"/>
    </source>
</evidence>
<feature type="domain" description="Bacterial transcriptional activator" evidence="1">
    <location>
        <begin position="17"/>
        <end position="128"/>
    </location>
</feature>
<dbReference type="AlphaFoldDB" id="A0A2N9JC30"/>
<protein>
    <recommendedName>
        <fullName evidence="1">Bacterial transcriptional activator domain-containing protein</fullName>
    </recommendedName>
</protein>
<dbReference type="EMBL" id="LT985188">
    <property type="protein sequence ID" value="SPD85672.1"/>
    <property type="molecule type" value="Genomic_DNA"/>
</dbReference>
<reference evidence="2 3" key="1">
    <citation type="submission" date="2018-02" db="EMBL/GenBank/DDBJ databases">
        <authorList>
            <person name="Cohen D.B."/>
            <person name="Kent A.D."/>
        </authorList>
    </citation>
    <scope>NUCLEOTIDE SEQUENCE [LARGE SCALE GENOMIC DNA]</scope>
    <source>
        <strain evidence="2">1</strain>
    </source>
</reference>
<organism evidence="2 3">
    <name type="scientific">Micropruina glycogenica</name>
    <dbReference type="NCBI Taxonomy" id="75385"/>
    <lineage>
        <taxon>Bacteria</taxon>
        <taxon>Bacillati</taxon>
        <taxon>Actinomycetota</taxon>
        <taxon>Actinomycetes</taxon>
        <taxon>Propionibacteriales</taxon>
        <taxon>Nocardioidaceae</taxon>
        <taxon>Micropruina</taxon>
    </lineage>
</organism>
<dbReference type="InterPro" id="IPR051677">
    <property type="entry name" value="AfsR-DnrI-RedD_regulator"/>
</dbReference>
<dbReference type="KEGG" id="mgg:MPLG2_0636"/>
<dbReference type="SUPFAM" id="SSF48452">
    <property type="entry name" value="TPR-like"/>
    <property type="match status" value="1"/>
</dbReference>
<sequence>MRWNPYLSSLYHSACALAEAEACYTGEVLEGEALQGEQFADQAALREECRAVHLVVLRRLVEGHAGAGNTDEALRHGLRLLRVDPYDEPTHLVLVGRLAAARRHGEALRHYRLYTARMRDLGIEPAGFPGPASPPSPS</sequence>
<name>A0A2N9JC30_9ACTN</name>
<gene>
    <name evidence="2" type="ORF">MPLG2_0636</name>
</gene>
<dbReference type="Gene3D" id="1.25.40.10">
    <property type="entry name" value="Tetratricopeptide repeat domain"/>
    <property type="match status" value="1"/>
</dbReference>
<accession>A0A2N9JC30</accession>
<dbReference type="OrthoDB" id="134985at2"/>
<dbReference type="Proteomes" id="UP000238164">
    <property type="component" value="Chromosome 1"/>
</dbReference>
<dbReference type="InterPro" id="IPR011990">
    <property type="entry name" value="TPR-like_helical_dom_sf"/>
</dbReference>
<dbReference type="RefSeq" id="WP_105184851.1">
    <property type="nucleotide sequence ID" value="NZ_LT985188.1"/>
</dbReference>
<proteinExistence type="predicted"/>
<evidence type="ECO:0000259" key="1">
    <source>
        <dbReference type="SMART" id="SM01043"/>
    </source>
</evidence>
<dbReference type="InterPro" id="IPR005158">
    <property type="entry name" value="BTAD"/>
</dbReference>